<protein>
    <submittedName>
        <fullName evidence="1">Uncharacterized protein</fullName>
    </submittedName>
</protein>
<comment type="caution">
    <text evidence="1">The sequence shown here is derived from an EMBL/GenBank/DDBJ whole genome shotgun (WGS) entry which is preliminary data.</text>
</comment>
<gene>
    <name evidence="1" type="ORF">LCGC14_1005830</name>
</gene>
<name>A0A0F9N6B5_9ZZZZ</name>
<accession>A0A0F9N6B5</accession>
<sequence length="79" mass="9288">MRHVLRQLKEGTKIIENAERIIMDIPLPLDREDYEFLKEMNELNISIKGRFILGNKIIGFFDNGIKSVGSYYFEVPQLE</sequence>
<reference evidence="1" key="1">
    <citation type="journal article" date="2015" name="Nature">
        <title>Complex archaea that bridge the gap between prokaryotes and eukaryotes.</title>
        <authorList>
            <person name="Spang A."/>
            <person name="Saw J.H."/>
            <person name="Jorgensen S.L."/>
            <person name="Zaremba-Niedzwiedzka K."/>
            <person name="Martijn J."/>
            <person name="Lind A.E."/>
            <person name="van Eijk R."/>
            <person name="Schleper C."/>
            <person name="Guy L."/>
            <person name="Ettema T.J."/>
        </authorList>
    </citation>
    <scope>NUCLEOTIDE SEQUENCE</scope>
</reference>
<dbReference type="AlphaFoldDB" id="A0A0F9N6B5"/>
<evidence type="ECO:0000313" key="1">
    <source>
        <dbReference type="EMBL" id="KKN13489.1"/>
    </source>
</evidence>
<organism evidence="1">
    <name type="scientific">marine sediment metagenome</name>
    <dbReference type="NCBI Taxonomy" id="412755"/>
    <lineage>
        <taxon>unclassified sequences</taxon>
        <taxon>metagenomes</taxon>
        <taxon>ecological metagenomes</taxon>
    </lineage>
</organism>
<dbReference type="EMBL" id="LAZR01003917">
    <property type="protein sequence ID" value="KKN13489.1"/>
    <property type="molecule type" value="Genomic_DNA"/>
</dbReference>
<proteinExistence type="predicted"/>